<keyword evidence="6" id="KW-1185">Reference proteome</keyword>
<feature type="transmembrane region" description="Helical" evidence="4">
    <location>
        <begin position="24"/>
        <end position="42"/>
    </location>
</feature>
<keyword evidence="4" id="KW-1133">Transmembrane helix</keyword>
<dbReference type="Proteomes" id="UP001046870">
    <property type="component" value="Chromosome 13"/>
</dbReference>
<dbReference type="InterPro" id="IPR020904">
    <property type="entry name" value="Sc_DH/Rdtase_CS"/>
</dbReference>
<evidence type="ECO:0000313" key="6">
    <source>
        <dbReference type="Proteomes" id="UP001046870"/>
    </source>
</evidence>
<comment type="caution">
    <text evidence="5">The sequence shown here is derived from an EMBL/GenBank/DDBJ whole genome shotgun (WGS) entry which is preliminary data.</text>
</comment>
<evidence type="ECO:0000313" key="5">
    <source>
        <dbReference type="EMBL" id="KAG7465744.1"/>
    </source>
</evidence>
<gene>
    <name evidence="5" type="ORF">MATL_G00156740</name>
</gene>
<dbReference type="PRINTS" id="PR00080">
    <property type="entry name" value="SDRFAMILY"/>
</dbReference>
<keyword evidence="2" id="KW-0560">Oxidoreductase</keyword>
<reference evidence="5" key="1">
    <citation type="submission" date="2021-01" db="EMBL/GenBank/DDBJ databases">
        <authorList>
            <person name="Zahm M."/>
            <person name="Roques C."/>
            <person name="Cabau C."/>
            <person name="Klopp C."/>
            <person name="Donnadieu C."/>
            <person name="Jouanno E."/>
            <person name="Lampietro C."/>
            <person name="Louis A."/>
            <person name="Herpin A."/>
            <person name="Echchiki A."/>
            <person name="Berthelot C."/>
            <person name="Parey E."/>
            <person name="Roest-Crollius H."/>
            <person name="Braasch I."/>
            <person name="Postlethwait J."/>
            <person name="Bobe J."/>
            <person name="Montfort J."/>
            <person name="Bouchez O."/>
            <person name="Begum T."/>
            <person name="Mejri S."/>
            <person name="Adams A."/>
            <person name="Chen W.-J."/>
            <person name="Guiguen Y."/>
        </authorList>
    </citation>
    <scope>NUCLEOTIDE SEQUENCE</scope>
    <source>
        <strain evidence="5">YG-15Mar2019-1</strain>
        <tissue evidence="5">Brain</tissue>
    </source>
</reference>
<name>A0A9D3T182_MEGAT</name>
<organism evidence="5 6">
    <name type="scientific">Megalops atlanticus</name>
    <name type="common">Tarpon</name>
    <name type="synonym">Clupea gigantea</name>
    <dbReference type="NCBI Taxonomy" id="7932"/>
    <lineage>
        <taxon>Eukaryota</taxon>
        <taxon>Metazoa</taxon>
        <taxon>Chordata</taxon>
        <taxon>Craniata</taxon>
        <taxon>Vertebrata</taxon>
        <taxon>Euteleostomi</taxon>
        <taxon>Actinopterygii</taxon>
        <taxon>Neopterygii</taxon>
        <taxon>Teleostei</taxon>
        <taxon>Elopiformes</taxon>
        <taxon>Megalopidae</taxon>
        <taxon>Megalops</taxon>
    </lineage>
</organism>
<protein>
    <recommendedName>
        <fullName evidence="7">D-beta-hydroxybutyrate dehydrogenase, mitochondrial</fullName>
    </recommendedName>
</protein>
<dbReference type="OrthoDB" id="2102561at2759"/>
<dbReference type="PANTHER" id="PTHR43313">
    <property type="entry name" value="SHORT-CHAIN DEHYDROGENASE/REDUCTASE FAMILY 9C"/>
    <property type="match status" value="1"/>
</dbReference>
<keyword evidence="4" id="KW-0472">Membrane</keyword>
<comment type="similarity">
    <text evidence="1 3">Belongs to the short-chain dehydrogenases/reductases (SDR) family.</text>
</comment>
<evidence type="ECO:0000256" key="1">
    <source>
        <dbReference type="ARBA" id="ARBA00006484"/>
    </source>
</evidence>
<dbReference type="InterPro" id="IPR002347">
    <property type="entry name" value="SDR_fam"/>
</dbReference>
<dbReference type="InterPro" id="IPR036291">
    <property type="entry name" value="NAD(P)-bd_dom_sf"/>
</dbReference>
<dbReference type="AlphaFoldDB" id="A0A9D3T182"/>
<dbReference type="PANTHER" id="PTHR43313:SF43">
    <property type="entry name" value="D-BETA-HYDROXYBUTYRATE DEHYDROGENASE, MITOCHONDRIAL"/>
    <property type="match status" value="1"/>
</dbReference>
<feature type="transmembrane region" description="Helical" evidence="4">
    <location>
        <begin position="315"/>
        <end position="338"/>
    </location>
</feature>
<proteinExistence type="inferred from homology"/>
<evidence type="ECO:0000256" key="4">
    <source>
        <dbReference type="SAM" id="Phobius"/>
    </source>
</evidence>
<evidence type="ECO:0000256" key="2">
    <source>
        <dbReference type="ARBA" id="ARBA00023002"/>
    </source>
</evidence>
<evidence type="ECO:0008006" key="7">
    <source>
        <dbReference type="Google" id="ProtNLM"/>
    </source>
</evidence>
<dbReference type="Pfam" id="PF00106">
    <property type="entry name" value="adh_short"/>
    <property type="match status" value="1"/>
</dbReference>
<dbReference type="PRINTS" id="PR00081">
    <property type="entry name" value="GDHRDH"/>
</dbReference>
<dbReference type="EMBL" id="JAFDVH010000013">
    <property type="protein sequence ID" value="KAG7465744.1"/>
    <property type="molecule type" value="Genomic_DNA"/>
</dbReference>
<dbReference type="GO" id="GO:0016491">
    <property type="term" value="F:oxidoreductase activity"/>
    <property type="evidence" value="ECO:0007669"/>
    <property type="project" value="UniProtKB-KW"/>
</dbReference>
<keyword evidence="4" id="KW-0812">Transmembrane</keyword>
<dbReference type="Gene3D" id="3.40.50.720">
    <property type="entry name" value="NAD(P)-binding Rossmann-like Domain"/>
    <property type="match status" value="1"/>
</dbReference>
<evidence type="ECO:0000256" key="3">
    <source>
        <dbReference type="RuleBase" id="RU000363"/>
    </source>
</evidence>
<accession>A0A9D3T182</accession>
<dbReference type="GO" id="GO:0008202">
    <property type="term" value="P:steroid metabolic process"/>
    <property type="evidence" value="ECO:0007669"/>
    <property type="project" value="TreeGrafter"/>
</dbReference>
<sequence length="353" mass="39621">MSRVLFGVVALATAGQGFYFFGQFVATSVVFAITLLLFVYTLRRRESFTFDGHGRGVLITGCDSGFGHSLAMQLDGMGFMVFAGCLFPDGDGARNLVQECSSRMKVLKLDVTKDEDVASAKEFIQSNLPEKGLWAVVNNAGISDWSETEWNTISDYYRMADVNLFGCIRTTLPFLPLVRASKGRLVFVSSIFAFFNCLTMGSYSVSKRGMEAFADCLRVEMASFDVKVSIIQPGNFGPATKIVKDKTAGEIWDKLDEDQKTMFNRRYIEVANEYFKSLCKEGSTDSSRVIEAMVDAVTSPRPKFRYLLANKKDAVFFYAYPYLPTFVSDAVFSLSPIYHKRKSMLYTRKRSYS</sequence>
<dbReference type="PROSITE" id="PS00061">
    <property type="entry name" value="ADH_SHORT"/>
    <property type="match status" value="1"/>
</dbReference>
<dbReference type="SUPFAM" id="SSF51735">
    <property type="entry name" value="NAD(P)-binding Rossmann-fold domains"/>
    <property type="match status" value="1"/>
</dbReference>
<feature type="transmembrane region" description="Helical" evidence="4">
    <location>
        <begin position="185"/>
        <end position="205"/>
    </location>
</feature>